<dbReference type="Proteomes" id="UP001596527">
    <property type="component" value="Unassembled WGS sequence"/>
</dbReference>
<keyword evidence="2" id="KW-0238">DNA-binding</keyword>
<keyword evidence="1 3" id="KW-0597">Phosphoprotein</keyword>
<dbReference type="SMART" id="SM00421">
    <property type="entry name" value="HTH_LUXR"/>
    <property type="match status" value="1"/>
</dbReference>
<dbReference type="PANTHER" id="PTHR43214">
    <property type="entry name" value="TWO-COMPONENT RESPONSE REGULATOR"/>
    <property type="match status" value="1"/>
</dbReference>
<dbReference type="PROSITE" id="PS50110">
    <property type="entry name" value="RESPONSE_REGULATORY"/>
    <property type="match status" value="1"/>
</dbReference>
<feature type="domain" description="Response regulatory" evidence="5">
    <location>
        <begin position="5"/>
        <end position="121"/>
    </location>
</feature>
<dbReference type="CDD" id="cd17535">
    <property type="entry name" value="REC_NarL-like"/>
    <property type="match status" value="1"/>
</dbReference>
<feature type="domain" description="HTH luxR-type" evidence="4">
    <location>
        <begin position="156"/>
        <end position="217"/>
    </location>
</feature>
<comment type="caution">
    <text evidence="6">The sequence shown here is derived from an EMBL/GenBank/DDBJ whole genome shotgun (WGS) entry which is preliminary data.</text>
</comment>
<dbReference type="RefSeq" id="WP_380971379.1">
    <property type="nucleotide sequence ID" value="NZ_JBHTEF010000001.1"/>
</dbReference>
<evidence type="ECO:0000259" key="5">
    <source>
        <dbReference type="PROSITE" id="PS50110"/>
    </source>
</evidence>
<dbReference type="InterPro" id="IPR001789">
    <property type="entry name" value="Sig_transdc_resp-reg_receiver"/>
</dbReference>
<dbReference type="Pfam" id="PF00196">
    <property type="entry name" value="GerE"/>
    <property type="match status" value="1"/>
</dbReference>
<organism evidence="6 7">
    <name type="scientific">Schaalia naturae</name>
    <dbReference type="NCBI Taxonomy" id="635203"/>
    <lineage>
        <taxon>Bacteria</taxon>
        <taxon>Bacillati</taxon>
        <taxon>Actinomycetota</taxon>
        <taxon>Actinomycetes</taxon>
        <taxon>Actinomycetales</taxon>
        <taxon>Actinomycetaceae</taxon>
        <taxon>Schaalia</taxon>
    </lineage>
</organism>
<dbReference type="SMART" id="SM00448">
    <property type="entry name" value="REC"/>
    <property type="match status" value="1"/>
</dbReference>
<evidence type="ECO:0000313" key="7">
    <source>
        <dbReference type="Proteomes" id="UP001596527"/>
    </source>
</evidence>
<sequence length="222" mass="24220">MDDVRVLLADDDRLLCATMAAGLSECRGIRVVDVAYTGDQALRSIARRDIDVALLDVEMPGMDGIEVTACIGKEHPEIAVVILTAFARDDFLPRALYAGARGFITKDTPVDQIAAILQGVMQGNMTISPRPADLLRAEYGTIALRHHRDRDLERAVSTMPDHLRSVFELLAAAATNREIARRLHLSEATVKVYVSEILARTACESRTQLAVRTARSGIVPGT</sequence>
<name>A0ABW2SIH9_9ACTO</name>
<dbReference type="InterPro" id="IPR058245">
    <property type="entry name" value="NreC/VraR/RcsB-like_REC"/>
</dbReference>
<evidence type="ECO:0000259" key="4">
    <source>
        <dbReference type="PROSITE" id="PS50043"/>
    </source>
</evidence>
<dbReference type="SUPFAM" id="SSF52172">
    <property type="entry name" value="CheY-like"/>
    <property type="match status" value="1"/>
</dbReference>
<dbReference type="EMBL" id="JBHTEF010000001">
    <property type="protein sequence ID" value="MFC7579847.1"/>
    <property type="molecule type" value="Genomic_DNA"/>
</dbReference>
<keyword evidence="7" id="KW-1185">Reference proteome</keyword>
<dbReference type="InterPro" id="IPR039420">
    <property type="entry name" value="WalR-like"/>
</dbReference>
<gene>
    <name evidence="6" type="ORF">ACFQWG_01200</name>
</gene>
<feature type="modified residue" description="4-aspartylphosphate" evidence="3">
    <location>
        <position position="56"/>
    </location>
</feature>
<evidence type="ECO:0000256" key="3">
    <source>
        <dbReference type="PROSITE-ProRule" id="PRU00169"/>
    </source>
</evidence>
<dbReference type="InterPro" id="IPR000792">
    <property type="entry name" value="Tscrpt_reg_LuxR_C"/>
</dbReference>
<protein>
    <submittedName>
        <fullName evidence="6">Response regulator</fullName>
    </submittedName>
</protein>
<reference evidence="7" key="1">
    <citation type="journal article" date="2019" name="Int. J. Syst. Evol. Microbiol.">
        <title>The Global Catalogue of Microorganisms (GCM) 10K type strain sequencing project: providing services to taxonomists for standard genome sequencing and annotation.</title>
        <authorList>
            <consortium name="The Broad Institute Genomics Platform"/>
            <consortium name="The Broad Institute Genome Sequencing Center for Infectious Disease"/>
            <person name="Wu L."/>
            <person name="Ma J."/>
        </authorList>
    </citation>
    <scope>NUCLEOTIDE SEQUENCE [LARGE SCALE GENOMIC DNA]</scope>
    <source>
        <strain evidence="7">CCUG 56698</strain>
    </source>
</reference>
<proteinExistence type="predicted"/>
<dbReference type="InterPro" id="IPR011006">
    <property type="entry name" value="CheY-like_superfamily"/>
</dbReference>
<accession>A0ABW2SIH9</accession>
<dbReference type="PANTHER" id="PTHR43214:SF42">
    <property type="entry name" value="TRANSCRIPTIONAL REGULATORY PROTEIN DESR"/>
    <property type="match status" value="1"/>
</dbReference>
<evidence type="ECO:0000256" key="1">
    <source>
        <dbReference type="ARBA" id="ARBA00022553"/>
    </source>
</evidence>
<dbReference type="Gene3D" id="3.40.50.2300">
    <property type="match status" value="1"/>
</dbReference>
<evidence type="ECO:0000256" key="2">
    <source>
        <dbReference type="ARBA" id="ARBA00023125"/>
    </source>
</evidence>
<dbReference type="CDD" id="cd06170">
    <property type="entry name" value="LuxR_C_like"/>
    <property type="match status" value="1"/>
</dbReference>
<dbReference type="PROSITE" id="PS50043">
    <property type="entry name" value="HTH_LUXR_2"/>
    <property type="match status" value="1"/>
</dbReference>
<dbReference type="Pfam" id="PF00072">
    <property type="entry name" value="Response_reg"/>
    <property type="match status" value="1"/>
</dbReference>
<evidence type="ECO:0000313" key="6">
    <source>
        <dbReference type="EMBL" id="MFC7579847.1"/>
    </source>
</evidence>